<keyword evidence="1" id="KW-0812">Transmembrane</keyword>
<protein>
    <submittedName>
        <fullName evidence="2">Uncharacterized protein</fullName>
    </submittedName>
</protein>
<dbReference type="Proteomes" id="UP000276215">
    <property type="component" value="Unassembled WGS sequence"/>
</dbReference>
<keyword evidence="1" id="KW-0472">Membrane</keyword>
<organism evidence="2 3">
    <name type="scientific">Choiromyces venosus 120613-1</name>
    <dbReference type="NCBI Taxonomy" id="1336337"/>
    <lineage>
        <taxon>Eukaryota</taxon>
        <taxon>Fungi</taxon>
        <taxon>Dikarya</taxon>
        <taxon>Ascomycota</taxon>
        <taxon>Pezizomycotina</taxon>
        <taxon>Pezizomycetes</taxon>
        <taxon>Pezizales</taxon>
        <taxon>Tuberaceae</taxon>
        <taxon>Choiromyces</taxon>
    </lineage>
</organism>
<evidence type="ECO:0000313" key="3">
    <source>
        <dbReference type="Proteomes" id="UP000276215"/>
    </source>
</evidence>
<evidence type="ECO:0000256" key="1">
    <source>
        <dbReference type="SAM" id="Phobius"/>
    </source>
</evidence>
<gene>
    <name evidence="2" type="ORF">L873DRAFT_696533</name>
</gene>
<feature type="transmembrane region" description="Helical" evidence="1">
    <location>
        <begin position="59"/>
        <end position="80"/>
    </location>
</feature>
<proteinExistence type="predicted"/>
<feature type="transmembrane region" description="Helical" evidence="1">
    <location>
        <begin position="12"/>
        <end position="39"/>
    </location>
</feature>
<dbReference type="AlphaFoldDB" id="A0A3N4JVJ5"/>
<accession>A0A3N4JVJ5</accession>
<name>A0A3N4JVJ5_9PEZI</name>
<keyword evidence="3" id="KW-1185">Reference proteome</keyword>
<evidence type="ECO:0000313" key="2">
    <source>
        <dbReference type="EMBL" id="RPB01208.1"/>
    </source>
</evidence>
<sequence length="89" mass="9998">MFPPFALISSRTFWISSSVVLGLKVIFVPAQLLLAWRVGGGVEEWGSYDIRMHVEGCSLKVFFLEVSCFLVLVMMSLLLLSGWKEWKGG</sequence>
<reference evidence="2 3" key="1">
    <citation type="journal article" date="2018" name="Nat. Ecol. Evol.">
        <title>Pezizomycetes genomes reveal the molecular basis of ectomycorrhizal truffle lifestyle.</title>
        <authorList>
            <person name="Murat C."/>
            <person name="Payen T."/>
            <person name="Noel B."/>
            <person name="Kuo A."/>
            <person name="Morin E."/>
            <person name="Chen J."/>
            <person name="Kohler A."/>
            <person name="Krizsan K."/>
            <person name="Balestrini R."/>
            <person name="Da Silva C."/>
            <person name="Montanini B."/>
            <person name="Hainaut M."/>
            <person name="Levati E."/>
            <person name="Barry K.W."/>
            <person name="Belfiori B."/>
            <person name="Cichocki N."/>
            <person name="Clum A."/>
            <person name="Dockter R.B."/>
            <person name="Fauchery L."/>
            <person name="Guy J."/>
            <person name="Iotti M."/>
            <person name="Le Tacon F."/>
            <person name="Lindquist E.A."/>
            <person name="Lipzen A."/>
            <person name="Malagnac F."/>
            <person name="Mello A."/>
            <person name="Molinier V."/>
            <person name="Miyauchi S."/>
            <person name="Poulain J."/>
            <person name="Riccioni C."/>
            <person name="Rubini A."/>
            <person name="Sitrit Y."/>
            <person name="Splivallo R."/>
            <person name="Traeger S."/>
            <person name="Wang M."/>
            <person name="Zifcakova L."/>
            <person name="Wipf D."/>
            <person name="Zambonelli A."/>
            <person name="Paolocci F."/>
            <person name="Nowrousian M."/>
            <person name="Ottonello S."/>
            <person name="Baldrian P."/>
            <person name="Spatafora J.W."/>
            <person name="Henrissat B."/>
            <person name="Nagy L.G."/>
            <person name="Aury J.M."/>
            <person name="Wincker P."/>
            <person name="Grigoriev I.V."/>
            <person name="Bonfante P."/>
            <person name="Martin F.M."/>
        </authorList>
    </citation>
    <scope>NUCLEOTIDE SEQUENCE [LARGE SCALE GENOMIC DNA]</scope>
    <source>
        <strain evidence="2 3">120613-1</strain>
    </source>
</reference>
<dbReference type="EMBL" id="ML120375">
    <property type="protein sequence ID" value="RPB01208.1"/>
    <property type="molecule type" value="Genomic_DNA"/>
</dbReference>
<keyword evidence="1" id="KW-1133">Transmembrane helix</keyword>